<reference evidence="1 2" key="1">
    <citation type="journal article" date="2014" name="BMC Genomics">
        <title>Genome sequencing of four Aureobasidium pullulans varieties: biotechnological potential, stress tolerance, and description of new species.</title>
        <authorList>
            <person name="Gostin Ar C."/>
            <person name="Ohm R.A."/>
            <person name="Kogej T."/>
            <person name="Sonjak S."/>
            <person name="Turk M."/>
            <person name="Zajc J."/>
            <person name="Zalar P."/>
            <person name="Grube M."/>
            <person name="Sun H."/>
            <person name="Han J."/>
            <person name="Sharma A."/>
            <person name="Chiniquy J."/>
            <person name="Ngan C.Y."/>
            <person name="Lipzen A."/>
            <person name="Barry K."/>
            <person name="Grigoriev I.V."/>
            <person name="Gunde-Cimerman N."/>
        </authorList>
    </citation>
    <scope>NUCLEOTIDE SEQUENCE [LARGE SCALE GENOMIC DNA]</scope>
    <source>
        <strain evidence="1 2">EXF-2481</strain>
    </source>
</reference>
<evidence type="ECO:0000313" key="1">
    <source>
        <dbReference type="EMBL" id="KEQ92341.1"/>
    </source>
</evidence>
<dbReference type="GeneID" id="25364605"/>
<protein>
    <submittedName>
        <fullName evidence="1">Uncharacterized protein</fullName>
    </submittedName>
</protein>
<dbReference type="RefSeq" id="XP_013340791.1">
    <property type="nucleotide sequence ID" value="XM_013485337.1"/>
</dbReference>
<evidence type="ECO:0000313" key="2">
    <source>
        <dbReference type="Proteomes" id="UP000030641"/>
    </source>
</evidence>
<proteinExistence type="predicted"/>
<dbReference type="HOGENOM" id="CLU_043962_0_0_1"/>
<dbReference type="Proteomes" id="UP000030641">
    <property type="component" value="Unassembled WGS sequence"/>
</dbReference>
<gene>
    <name evidence="1" type="ORF">AUEXF2481DRAFT_32249</name>
</gene>
<sequence>MPPHDYNIPDPPLAIPSGLAENFVARLNPVTNQFRIQSRRFGLDSQLNYASMDDPPTEQRDLKLGPPSRWPDWHPLFHKHGLNTAYRTESQMPSGRLDTDYIIHPVLMEDMWHGLQPGEYTLMEPALRLASAILDDPDTSCFFAGLTVPSRSVPWLHVPYIGKCAAFRPSDPLDHVAQTAVYERLTNMRSYMVWSMQDIKTVASDFEAFGVNVPWSDNENKVALGANGVGTRSSVIYISRGYTDAMRMFLDNHPTQPKIGRYINDTQYLAGIPLEDNIHLDEHSAITRSTLLFADTLIHEFAHAVCGAYFEVSAMAIPGDVPYNHIFEPFFAGDRSNEVGHAISSYIWRGNPAAMMYCRVPKSLSSRWMQQHIGPLGLY</sequence>
<dbReference type="EMBL" id="KL584771">
    <property type="protein sequence ID" value="KEQ92341.1"/>
    <property type="molecule type" value="Genomic_DNA"/>
</dbReference>
<dbReference type="InParanoid" id="A0A074YZM2"/>
<name>A0A074YZM2_AURSE</name>
<dbReference type="OrthoDB" id="10254945at2759"/>
<dbReference type="AlphaFoldDB" id="A0A074YZM2"/>
<organism evidence="1 2">
    <name type="scientific">Aureobasidium subglaciale (strain EXF-2481)</name>
    <name type="common">Aureobasidium pullulans var. subglaciale</name>
    <dbReference type="NCBI Taxonomy" id="1043005"/>
    <lineage>
        <taxon>Eukaryota</taxon>
        <taxon>Fungi</taxon>
        <taxon>Dikarya</taxon>
        <taxon>Ascomycota</taxon>
        <taxon>Pezizomycotina</taxon>
        <taxon>Dothideomycetes</taxon>
        <taxon>Dothideomycetidae</taxon>
        <taxon>Dothideales</taxon>
        <taxon>Saccotheciaceae</taxon>
        <taxon>Aureobasidium</taxon>
    </lineage>
</organism>
<keyword evidence="2" id="KW-1185">Reference proteome</keyword>
<accession>A0A074YZM2</accession>